<evidence type="ECO:0000256" key="4">
    <source>
        <dbReference type="ARBA" id="ARBA00022679"/>
    </source>
</evidence>
<dbReference type="GO" id="GO:0032968">
    <property type="term" value="P:positive regulation of transcription elongation by RNA polymerase II"/>
    <property type="evidence" value="ECO:0000318"/>
    <property type="project" value="GO_Central"/>
</dbReference>
<comment type="catalytic activity">
    <reaction evidence="11">
        <text>[DNA-directed RNA polymerase] + ATP = phospho-[DNA-directed RNA polymerase] + ADP + H(+)</text>
        <dbReference type="Rhea" id="RHEA:10216"/>
        <dbReference type="Rhea" id="RHEA-COMP:11321"/>
        <dbReference type="Rhea" id="RHEA-COMP:11322"/>
        <dbReference type="ChEBI" id="CHEBI:15378"/>
        <dbReference type="ChEBI" id="CHEBI:30616"/>
        <dbReference type="ChEBI" id="CHEBI:43176"/>
        <dbReference type="ChEBI" id="CHEBI:68546"/>
        <dbReference type="ChEBI" id="CHEBI:456216"/>
        <dbReference type="EC" id="2.7.11.23"/>
    </reaction>
</comment>
<evidence type="ECO:0000256" key="10">
    <source>
        <dbReference type="ARBA" id="ARBA00048367"/>
    </source>
</evidence>
<evidence type="ECO:0000256" key="12">
    <source>
        <dbReference type="PROSITE-ProRule" id="PRU10141"/>
    </source>
</evidence>
<dbReference type="eggNOG" id="KOG0600">
    <property type="taxonomic scope" value="Eukaryota"/>
</dbReference>
<dbReference type="GO" id="GO:0070693">
    <property type="term" value="C:P-TEFb-cap methyltransferase complex"/>
    <property type="evidence" value="ECO:0007669"/>
    <property type="project" value="EnsemblFungi"/>
</dbReference>
<evidence type="ECO:0000256" key="7">
    <source>
        <dbReference type="ARBA" id="ARBA00022840"/>
    </source>
</evidence>
<feature type="compositionally biased region" description="Basic and acidic residues" evidence="13">
    <location>
        <begin position="381"/>
        <end position="416"/>
    </location>
</feature>
<dbReference type="PANTHER" id="PTHR24056">
    <property type="entry name" value="CELL DIVISION PROTEIN KINASE"/>
    <property type="match status" value="1"/>
</dbReference>
<evidence type="ECO:0000256" key="2">
    <source>
        <dbReference type="ARBA" id="ARBA00006485"/>
    </source>
</evidence>
<dbReference type="PANTHER" id="PTHR24056:SF233">
    <property type="entry name" value="CYCLIN-DEPENDENT KINASE 9"/>
    <property type="match status" value="1"/>
</dbReference>
<dbReference type="PROSITE" id="PS00107">
    <property type="entry name" value="PROTEIN_KINASE_ATP"/>
    <property type="match status" value="1"/>
</dbReference>
<dbReference type="Gene3D" id="1.10.510.10">
    <property type="entry name" value="Transferase(Phosphotransferase) domain 1"/>
    <property type="match status" value="1"/>
</dbReference>
<dbReference type="JaponicusDB" id="SJAG_03061">
    <property type="gene designation" value="cdk9"/>
</dbReference>
<evidence type="ECO:0000256" key="8">
    <source>
        <dbReference type="ARBA" id="ARBA00023242"/>
    </source>
</evidence>
<dbReference type="EMBL" id="KE651167">
    <property type="protein sequence ID" value="EEB07935.1"/>
    <property type="molecule type" value="Genomic_DNA"/>
</dbReference>
<dbReference type="Pfam" id="PF00069">
    <property type="entry name" value="Pkinase"/>
    <property type="match status" value="1"/>
</dbReference>
<evidence type="ECO:0000256" key="3">
    <source>
        <dbReference type="ARBA" id="ARBA00022527"/>
    </source>
</evidence>
<evidence type="ECO:0000256" key="6">
    <source>
        <dbReference type="ARBA" id="ARBA00022777"/>
    </source>
</evidence>
<dbReference type="PROSITE" id="PS50011">
    <property type="entry name" value="PROTEIN_KINASE_DOM"/>
    <property type="match status" value="1"/>
</dbReference>
<keyword evidence="8" id="KW-0539">Nucleus</keyword>
<dbReference type="InterPro" id="IPR008271">
    <property type="entry name" value="Ser/Thr_kinase_AS"/>
</dbReference>
<dbReference type="FunFam" id="1.10.510.10:FF:000562">
    <property type="entry name" value="Serine/threonine-protein kinase bur1"/>
    <property type="match status" value="1"/>
</dbReference>
<evidence type="ECO:0000256" key="13">
    <source>
        <dbReference type="SAM" id="MobiDB-lite"/>
    </source>
</evidence>
<dbReference type="InterPro" id="IPR000719">
    <property type="entry name" value="Prot_kinase_dom"/>
</dbReference>
<feature type="region of interest" description="Disordered" evidence="13">
    <location>
        <begin position="355"/>
        <end position="508"/>
    </location>
</feature>
<gene>
    <name evidence="16" type="primary">cdk9</name>
    <name evidence="15" type="ORF">SJAG_03061</name>
</gene>
<feature type="domain" description="Protein kinase" evidence="14">
    <location>
        <begin position="32"/>
        <end position="334"/>
    </location>
</feature>
<dbReference type="RefSeq" id="XP_002174228.1">
    <property type="nucleotide sequence ID" value="XM_002174192.1"/>
</dbReference>
<accession>B6K378</accession>
<dbReference type="GO" id="GO:0030643">
    <property type="term" value="P:intracellular phosphate ion homeostasis"/>
    <property type="evidence" value="ECO:0007669"/>
    <property type="project" value="EnsemblFungi"/>
</dbReference>
<feature type="compositionally biased region" description="Basic and acidic residues" evidence="13">
    <location>
        <begin position="471"/>
        <end position="495"/>
    </location>
</feature>
<evidence type="ECO:0000256" key="9">
    <source>
        <dbReference type="ARBA" id="ARBA00047811"/>
    </source>
</evidence>
<feature type="compositionally biased region" description="Basic and acidic residues" evidence="13">
    <location>
        <begin position="440"/>
        <end position="450"/>
    </location>
</feature>
<dbReference type="CDD" id="cd07866">
    <property type="entry name" value="STKc_BUR1"/>
    <property type="match status" value="1"/>
</dbReference>
<dbReference type="VEuPathDB" id="FungiDB:SJAG_03061"/>
<reference evidence="15 17" key="1">
    <citation type="journal article" date="2011" name="Science">
        <title>Comparative functional genomics of the fission yeasts.</title>
        <authorList>
            <person name="Rhind N."/>
            <person name="Chen Z."/>
            <person name="Yassour M."/>
            <person name="Thompson D.A."/>
            <person name="Haas B.J."/>
            <person name="Habib N."/>
            <person name="Wapinski I."/>
            <person name="Roy S."/>
            <person name="Lin M.F."/>
            <person name="Heiman D.I."/>
            <person name="Young S.K."/>
            <person name="Furuya K."/>
            <person name="Guo Y."/>
            <person name="Pidoux A."/>
            <person name="Chen H.M."/>
            <person name="Robbertse B."/>
            <person name="Goldberg J.M."/>
            <person name="Aoki K."/>
            <person name="Bayne E.H."/>
            <person name="Berlin A.M."/>
            <person name="Desjardins C.A."/>
            <person name="Dobbs E."/>
            <person name="Dukaj L."/>
            <person name="Fan L."/>
            <person name="FitzGerald M.G."/>
            <person name="French C."/>
            <person name="Gujja S."/>
            <person name="Hansen K."/>
            <person name="Keifenheim D."/>
            <person name="Levin J.Z."/>
            <person name="Mosher R.A."/>
            <person name="Mueller C.A."/>
            <person name="Pfiffner J."/>
            <person name="Priest M."/>
            <person name="Russ C."/>
            <person name="Smialowska A."/>
            <person name="Swoboda P."/>
            <person name="Sykes S.M."/>
            <person name="Vaughn M."/>
            <person name="Vengrova S."/>
            <person name="Yoder R."/>
            <person name="Zeng Q."/>
            <person name="Allshire R."/>
            <person name="Baulcombe D."/>
            <person name="Birren B.W."/>
            <person name="Brown W."/>
            <person name="Ekwall K."/>
            <person name="Kellis M."/>
            <person name="Leatherwood J."/>
            <person name="Levin H."/>
            <person name="Margalit H."/>
            <person name="Martienssen R."/>
            <person name="Nieduszynski C.A."/>
            <person name="Spatafora J.W."/>
            <person name="Friedman N."/>
            <person name="Dalgaard J.Z."/>
            <person name="Baumann P."/>
            <person name="Niki H."/>
            <person name="Regev A."/>
            <person name="Nusbaum C."/>
        </authorList>
    </citation>
    <scope>NUCLEOTIDE SEQUENCE [LARGE SCALE GENOMIC DNA]</scope>
    <source>
        <strain evidence="17">yFS275 / FY16936</strain>
    </source>
</reference>
<evidence type="ECO:0000313" key="16">
    <source>
        <dbReference type="JaponicusDB" id="SJAG_03061"/>
    </source>
</evidence>
<dbReference type="PROSITE" id="PS00108">
    <property type="entry name" value="PROTEIN_KINASE_ST"/>
    <property type="match status" value="1"/>
</dbReference>
<dbReference type="OMA" id="ENMPGWK"/>
<dbReference type="FunFam" id="3.30.200.20:FF:000514">
    <property type="entry name" value="Serine/threonine-protein kinase BUR1"/>
    <property type="match status" value="1"/>
</dbReference>
<dbReference type="HOGENOM" id="CLU_000288_181_21_1"/>
<dbReference type="GO" id="GO:0070691">
    <property type="term" value="C:P-TEFb complex"/>
    <property type="evidence" value="ECO:0007669"/>
    <property type="project" value="EnsemblFungi"/>
</dbReference>
<dbReference type="GO" id="GO:0005524">
    <property type="term" value="F:ATP binding"/>
    <property type="evidence" value="ECO:0007669"/>
    <property type="project" value="UniProtKB-UniRule"/>
</dbReference>
<dbReference type="InterPro" id="IPR050108">
    <property type="entry name" value="CDK"/>
</dbReference>
<evidence type="ECO:0000313" key="17">
    <source>
        <dbReference type="Proteomes" id="UP000001744"/>
    </source>
</evidence>
<dbReference type="AlphaFoldDB" id="B6K378"/>
<comment type="subcellular location">
    <subcellularLocation>
        <location evidence="1">Nucleus</location>
    </subcellularLocation>
</comment>
<dbReference type="OrthoDB" id="28397at2759"/>
<dbReference type="InterPro" id="IPR011009">
    <property type="entry name" value="Kinase-like_dom_sf"/>
</dbReference>
<dbReference type="InterPro" id="IPR017441">
    <property type="entry name" value="Protein_kinase_ATP_BS"/>
</dbReference>
<dbReference type="SUPFAM" id="SSF56112">
    <property type="entry name" value="Protein kinase-like (PK-like)"/>
    <property type="match status" value="1"/>
</dbReference>
<feature type="compositionally biased region" description="Polar residues" evidence="13">
    <location>
        <begin position="421"/>
        <end position="439"/>
    </location>
</feature>
<dbReference type="GO" id="GO:0000785">
    <property type="term" value="C:chromatin"/>
    <property type="evidence" value="ECO:0007669"/>
    <property type="project" value="EnsemblFungi"/>
</dbReference>
<evidence type="ECO:0000256" key="11">
    <source>
        <dbReference type="ARBA" id="ARBA00049280"/>
    </source>
</evidence>
<evidence type="ECO:0000259" key="14">
    <source>
        <dbReference type="PROSITE" id="PS50011"/>
    </source>
</evidence>
<feature type="compositionally biased region" description="Polar residues" evidence="13">
    <location>
        <begin position="498"/>
        <end position="508"/>
    </location>
</feature>
<dbReference type="Proteomes" id="UP000001744">
    <property type="component" value="Unassembled WGS sequence"/>
</dbReference>
<comment type="similarity">
    <text evidence="2">Belongs to the protein kinase superfamily. CMGC Ser/Thr protein kinase family. CDC2/CDKX subfamily.</text>
</comment>
<proteinExistence type="inferred from homology"/>
<dbReference type="STRING" id="402676.B6K378"/>
<organism evidence="15 17">
    <name type="scientific">Schizosaccharomyces japonicus (strain yFS275 / FY16936)</name>
    <name type="common">Fission yeast</name>
    <dbReference type="NCBI Taxonomy" id="402676"/>
    <lineage>
        <taxon>Eukaryota</taxon>
        <taxon>Fungi</taxon>
        <taxon>Dikarya</taxon>
        <taxon>Ascomycota</taxon>
        <taxon>Taphrinomycotina</taxon>
        <taxon>Schizosaccharomycetes</taxon>
        <taxon>Schizosaccharomycetales</taxon>
        <taxon>Schizosaccharomycetaceae</taxon>
        <taxon>Schizosaccharomyces</taxon>
    </lineage>
</organism>
<keyword evidence="4" id="KW-0808">Transferase</keyword>
<keyword evidence="5 12" id="KW-0547">Nucleotide-binding</keyword>
<sequence length="537" mass="61407">MTDDKEMSNENSKDATTSTTLQFTGCSPLSDYEILDKLGEGTFGEVYKARRHKDAQLYALKKILMHNEREGFPITALREIKIIKNLNHRNVINISDMAIVPGNRKHRKRGSIYMVTPYMDHDLSGLLENPSVQFSEAQIKCYTKQLLEGTKYLHDSHILHRDLKAANLLIDNKGVLKIADFGLARVFTEDSYTGSPNANPAKRREYTNCVVTRWYRAPELLLGERRYTTSIDVWSIGCILAEMYKGKPILPGTSDLDQLDRIFRLCGTATQATMPNWEKLPGCEGVRSFYMHPRTLESAFHSYGPQMVSLTSQLLKLDQEARISAAEALKHPYFYTEPYPARPDELVAYASSHEYDRRKNRTAAQDAANRPQKPFRFATRGPKDPYIVRDRSHDHHRRSFDGERKRKFGYDSDRRGGPRNYYNSSRDYNDSNRPNAQDNQHMDVDGDGKLETAGPDRGPASYSSSQNNGPHGRESRFRDREYMNPRPRRYGDYGSRENAYNPTHSTSEIEYVDSYIPSYSRASRSNVSQAPNASAHP</sequence>
<name>B6K378_SCHJY</name>
<protein>
    <submittedName>
        <fullName evidence="15">CMGC/CDK/CDK9 protein kinase Cdk9</fullName>
    </submittedName>
</protein>
<evidence type="ECO:0000256" key="1">
    <source>
        <dbReference type="ARBA" id="ARBA00004123"/>
    </source>
</evidence>
<evidence type="ECO:0000313" key="15">
    <source>
        <dbReference type="EMBL" id="EEB07935.1"/>
    </source>
</evidence>
<dbReference type="Gene3D" id="3.30.200.20">
    <property type="entry name" value="Phosphorylase Kinase, domain 1"/>
    <property type="match status" value="1"/>
</dbReference>
<keyword evidence="6 15" id="KW-0418">Kinase</keyword>
<dbReference type="GeneID" id="7048976"/>
<comment type="catalytic activity">
    <reaction evidence="9">
        <text>L-threonyl-[protein] + ATP = O-phospho-L-threonyl-[protein] + ADP + H(+)</text>
        <dbReference type="Rhea" id="RHEA:46608"/>
        <dbReference type="Rhea" id="RHEA-COMP:11060"/>
        <dbReference type="Rhea" id="RHEA-COMP:11605"/>
        <dbReference type="ChEBI" id="CHEBI:15378"/>
        <dbReference type="ChEBI" id="CHEBI:30013"/>
        <dbReference type="ChEBI" id="CHEBI:30616"/>
        <dbReference type="ChEBI" id="CHEBI:61977"/>
        <dbReference type="ChEBI" id="CHEBI:456216"/>
        <dbReference type="EC" id="2.7.11.22"/>
    </reaction>
</comment>
<keyword evidence="7 12" id="KW-0067">ATP-binding</keyword>
<feature type="binding site" evidence="12">
    <location>
        <position position="61"/>
    </location>
    <ligand>
        <name>ATP</name>
        <dbReference type="ChEBI" id="CHEBI:30616"/>
    </ligand>
</feature>
<dbReference type="SMART" id="SM00220">
    <property type="entry name" value="S_TKc"/>
    <property type="match status" value="1"/>
</dbReference>
<keyword evidence="17" id="KW-1185">Reference proteome</keyword>
<evidence type="ECO:0000256" key="5">
    <source>
        <dbReference type="ARBA" id="ARBA00022741"/>
    </source>
</evidence>
<comment type="catalytic activity">
    <reaction evidence="10">
        <text>L-seryl-[protein] + ATP = O-phospho-L-seryl-[protein] + ADP + H(+)</text>
        <dbReference type="Rhea" id="RHEA:17989"/>
        <dbReference type="Rhea" id="RHEA-COMP:9863"/>
        <dbReference type="Rhea" id="RHEA-COMP:11604"/>
        <dbReference type="ChEBI" id="CHEBI:15378"/>
        <dbReference type="ChEBI" id="CHEBI:29999"/>
        <dbReference type="ChEBI" id="CHEBI:30616"/>
        <dbReference type="ChEBI" id="CHEBI:83421"/>
        <dbReference type="ChEBI" id="CHEBI:456216"/>
        <dbReference type="EC" id="2.7.11.22"/>
    </reaction>
</comment>
<dbReference type="GO" id="GO:0008353">
    <property type="term" value="F:RNA polymerase II CTD heptapeptide repeat kinase activity"/>
    <property type="evidence" value="ECO:0007669"/>
    <property type="project" value="UniProtKB-EC"/>
</dbReference>
<dbReference type="GO" id="GO:0005634">
    <property type="term" value="C:nucleus"/>
    <property type="evidence" value="ECO:0000318"/>
    <property type="project" value="GO_Central"/>
</dbReference>
<keyword evidence="3" id="KW-0723">Serine/threonine-protein kinase</keyword>
<dbReference type="GO" id="GO:0004693">
    <property type="term" value="F:cyclin-dependent protein serine/threonine kinase activity"/>
    <property type="evidence" value="ECO:0000318"/>
    <property type="project" value="GO_Central"/>
</dbReference>